<proteinExistence type="predicted"/>
<protein>
    <submittedName>
        <fullName evidence="2">Uncharacterized protein</fullName>
    </submittedName>
</protein>
<feature type="compositionally biased region" description="Polar residues" evidence="1">
    <location>
        <begin position="185"/>
        <end position="201"/>
    </location>
</feature>
<keyword evidence="3" id="KW-1185">Reference proteome</keyword>
<feature type="compositionally biased region" description="Basic and acidic residues" evidence="1">
    <location>
        <begin position="55"/>
        <end position="72"/>
    </location>
</feature>
<feature type="region of interest" description="Disordered" evidence="1">
    <location>
        <begin position="1"/>
        <end position="85"/>
    </location>
</feature>
<sequence length="279" mass="32101">MSEEEKATKEEATSPKEEHMEEKKDTTEKKDNGSKKDDNVQCSDPEIEAWLNGEGSEHEDEKVIIEDDKEGPLTEENLPEIPEDKECLPVIENHSEVPYHDDGDMCIISDKMVAMMMRKLGKNGKVEEDFDGMEEEEEEIKPKKQNKNSRAVKKAREERMAAAKKEKEEKLKKEEERIKQLSEKPASQYNYQRPVKKTNSSLKALALKQKQKKDTEKEKEKPKVVKKSDVDIHKIFNSSDRSMDPKLARILYDTSVLPKASTKPPVKPKEFSLSKKGKK</sequence>
<comment type="caution">
    <text evidence="2">The sequence shown here is derived from an EMBL/GenBank/DDBJ whole genome shotgun (WGS) entry which is preliminary data.</text>
</comment>
<evidence type="ECO:0000313" key="3">
    <source>
        <dbReference type="Proteomes" id="UP000078348"/>
    </source>
</evidence>
<name>A0A196SCP7_BLAHN</name>
<accession>A0A196SCP7</accession>
<dbReference type="EMBL" id="LXWW01000312">
    <property type="protein sequence ID" value="OAO13902.1"/>
    <property type="molecule type" value="Genomic_DNA"/>
</dbReference>
<feature type="compositionally biased region" description="Basic and acidic residues" evidence="1">
    <location>
        <begin position="212"/>
        <end position="226"/>
    </location>
</feature>
<feature type="compositionally biased region" description="Basic residues" evidence="1">
    <location>
        <begin position="143"/>
        <end position="153"/>
    </location>
</feature>
<feature type="region of interest" description="Disordered" evidence="1">
    <location>
        <begin position="124"/>
        <end position="226"/>
    </location>
</feature>
<evidence type="ECO:0000313" key="2">
    <source>
        <dbReference type="EMBL" id="OAO13902.1"/>
    </source>
</evidence>
<feature type="compositionally biased region" description="Basic and acidic residues" evidence="1">
    <location>
        <begin position="1"/>
        <end position="39"/>
    </location>
</feature>
<feature type="region of interest" description="Disordered" evidence="1">
    <location>
        <begin position="258"/>
        <end position="279"/>
    </location>
</feature>
<dbReference type="AlphaFoldDB" id="A0A196SCP7"/>
<feature type="compositionally biased region" description="Basic and acidic residues" evidence="1">
    <location>
        <begin position="154"/>
        <end position="182"/>
    </location>
</feature>
<dbReference type="Proteomes" id="UP000078348">
    <property type="component" value="Unassembled WGS sequence"/>
</dbReference>
<reference evidence="2 3" key="1">
    <citation type="submission" date="2016-05" db="EMBL/GenBank/DDBJ databases">
        <title>Nuclear genome of Blastocystis sp. subtype 1 NandII.</title>
        <authorList>
            <person name="Gentekaki E."/>
            <person name="Curtis B."/>
            <person name="Stairs C."/>
            <person name="Eme L."/>
            <person name="Herman E."/>
            <person name="Klimes V."/>
            <person name="Arias M.C."/>
            <person name="Elias M."/>
            <person name="Hilliou F."/>
            <person name="Klute M."/>
            <person name="Malik S.-B."/>
            <person name="Pightling A."/>
            <person name="Rachubinski R."/>
            <person name="Salas D."/>
            <person name="Schlacht A."/>
            <person name="Suga H."/>
            <person name="Archibald J."/>
            <person name="Ball S.G."/>
            <person name="Clark G."/>
            <person name="Dacks J."/>
            <person name="Van Der Giezen M."/>
            <person name="Tsaousis A."/>
            <person name="Roger A."/>
        </authorList>
    </citation>
    <scope>NUCLEOTIDE SEQUENCE [LARGE SCALE GENOMIC DNA]</scope>
    <source>
        <strain evidence="3">ATCC 50177 / NandII</strain>
    </source>
</reference>
<gene>
    <name evidence="2" type="ORF">AV274_4396</name>
</gene>
<feature type="compositionally biased region" description="Acidic residues" evidence="1">
    <location>
        <begin position="128"/>
        <end position="139"/>
    </location>
</feature>
<evidence type="ECO:0000256" key="1">
    <source>
        <dbReference type="SAM" id="MobiDB-lite"/>
    </source>
</evidence>
<organism evidence="2 3">
    <name type="scientific">Blastocystis sp. subtype 1 (strain ATCC 50177 / NandII)</name>
    <dbReference type="NCBI Taxonomy" id="478820"/>
    <lineage>
        <taxon>Eukaryota</taxon>
        <taxon>Sar</taxon>
        <taxon>Stramenopiles</taxon>
        <taxon>Bigyra</taxon>
        <taxon>Opalozoa</taxon>
        <taxon>Opalinata</taxon>
        <taxon>Blastocystidae</taxon>
        <taxon>Blastocystis</taxon>
    </lineage>
</organism>